<keyword evidence="1" id="KW-0472">Membrane</keyword>
<evidence type="ECO:0000256" key="1">
    <source>
        <dbReference type="SAM" id="Phobius"/>
    </source>
</evidence>
<protein>
    <submittedName>
        <fullName evidence="2">Uncharacterized protein</fullName>
    </submittedName>
</protein>
<organism evidence="2 3">
    <name type="scientific">Lentinula lateritia</name>
    <dbReference type="NCBI Taxonomy" id="40482"/>
    <lineage>
        <taxon>Eukaryota</taxon>
        <taxon>Fungi</taxon>
        <taxon>Dikarya</taxon>
        <taxon>Basidiomycota</taxon>
        <taxon>Agaricomycotina</taxon>
        <taxon>Agaricomycetes</taxon>
        <taxon>Agaricomycetidae</taxon>
        <taxon>Agaricales</taxon>
        <taxon>Marasmiineae</taxon>
        <taxon>Omphalotaceae</taxon>
        <taxon>Lentinula</taxon>
    </lineage>
</organism>
<name>A0ABQ8VZP2_9AGAR</name>
<comment type="caution">
    <text evidence="2">The sequence shown here is derived from an EMBL/GenBank/DDBJ whole genome shotgun (WGS) entry which is preliminary data.</text>
</comment>
<reference evidence="2" key="1">
    <citation type="submission" date="2022-08" db="EMBL/GenBank/DDBJ databases">
        <title>A Global Phylogenomic Analysis of the Shiitake Genus Lentinula.</title>
        <authorList>
            <consortium name="DOE Joint Genome Institute"/>
            <person name="Sierra-Patev S."/>
            <person name="Min B."/>
            <person name="Naranjo-Ortiz M."/>
            <person name="Looney B."/>
            <person name="Konkel Z."/>
            <person name="Slot J.C."/>
            <person name="Sakamoto Y."/>
            <person name="Steenwyk J.L."/>
            <person name="Rokas A."/>
            <person name="Carro J."/>
            <person name="Camarero S."/>
            <person name="Ferreira P."/>
            <person name="Molpeceres G."/>
            <person name="Ruiz-Duenas F.J."/>
            <person name="Serrano A."/>
            <person name="Henrissat B."/>
            <person name="Drula E."/>
            <person name="Hughes K.W."/>
            <person name="Mata J.L."/>
            <person name="Ishikawa N.K."/>
            <person name="Vargas-Isla R."/>
            <person name="Ushijima S."/>
            <person name="Smith C.A."/>
            <person name="Ahrendt S."/>
            <person name="Andreopoulos W."/>
            <person name="He G."/>
            <person name="Labutti K."/>
            <person name="Lipzen A."/>
            <person name="Ng V."/>
            <person name="Riley R."/>
            <person name="Sandor L."/>
            <person name="Barry K."/>
            <person name="Martinez A.T."/>
            <person name="Xiao Y."/>
            <person name="Gibbons J.G."/>
            <person name="Terashima K."/>
            <person name="Grigoriev I.V."/>
            <person name="Hibbett D.S."/>
        </authorList>
    </citation>
    <scope>NUCLEOTIDE SEQUENCE</scope>
    <source>
        <strain evidence="2">RHP3577 ss4</strain>
    </source>
</reference>
<feature type="transmembrane region" description="Helical" evidence="1">
    <location>
        <begin position="42"/>
        <end position="60"/>
    </location>
</feature>
<feature type="transmembrane region" description="Helical" evidence="1">
    <location>
        <begin position="7"/>
        <end position="30"/>
    </location>
</feature>
<evidence type="ECO:0000313" key="3">
    <source>
        <dbReference type="Proteomes" id="UP001150217"/>
    </source>
</evidence>
<keyword evidence="3" id="KW-1185">Reference proteome</keyword>
<dbReference type="EMBL" id="JANVFT010000001">
    <property type="protein sequence ID" value="KAJ4501848.1"/>
    <property type="molecule type" value="Genomic_DNA"/>
</dbReference>
<keyword evidence="1" id="KW-1133">Transmembrane helix</keyword>
<sequence length="151" mass="17569">MRYFAHSLGGLCIILLVSFHLLLLLALMLFHVVRMTVENDSYPLGFTMANGCLCLCNRWLTTSYVQGRKHPQADSTLSDKVFSLRPTRFSSTIRMAYLVLKSLLAFNRLQSHPPKSLRVKRSQKPGLLFHWRVLNEEWRREVTGVNKSRYR</sequence>
<evidence type="ECO:0000313" key="2">
    <source>
        <dbReference type="EMBL" id="KAJ4501848.1"/>
    </source>
</evidence>
<accession>A0ABQ8VZP2</accession>
<dbReference type="Proteomes" id="UP001150217">
    <property type="component" value="Unassembled WGS sequence"/>
</dbReference>
<gene>
    <name evidence="2" type="ORF">C8R41DRAFT_19075</name>
</gene>
<proteinExistence type="predicted"/>
<keyword evidence="1" id="KW-0812">Transmembrane</keyword>